<reference evidence="2" key="2">
    <citation type="submission" date="2020-09" db="EMBL/GenBank/DDBJ databases">
        <authorList>
            <person name="Sun Q."/>
            <person name="Ohkuma M."/>
        </authorList>
    </citation>
    <scope>NUCLEOTIDE SEQUENCE</scope>
    <source>
        <strain evidence="2">JCM 4059</strain>
    </source>
</reference>
<keyword evidence="3" id="KW-1185">Reference proteome</keyword>
<evidence type="ECO:0000313" key="3">
    <source>
        <dbReference type="Proteomes" id="UP000638313"/>
    </source>
</evidence>
<reference evidence="2" key="1">
    <citation type="journal article" date="2014" name="Int. J. Syst. Evol. Microbiol.">
        <title>Complete genome sequence of Corynebacterium casei LMG S-19264T (=DSM 44701T), isolated from a smear-ripened cheese.</title>
        <authorList>
            <consortium name="US DOE Joint Genome Institute (JGI-PGF)"/>
            <person name="Walter F."/>
            <person name="Albersmeier A."/>
            <person name="Kalinowski J."/>
            <person name="Ruckert C."/>
        </authorList>
    </citation>
    <scope>NUCLEOTIDE SEQUENCE</scope>
    <source>
        <strain evidence="2">JCM 4059</strain>
    </source>
</reference>
<evidence type="ECO:0000313" key="2">
    <source>
        <dbReference type="EMBL" id="GHF36224.1"/>
    </source>
</evidence>
<protein>
    <submittedName>
        <fullName evidence="2">Uncharacterized protein</fullName>
    </submittedName>
</protein>
<keyword evidence="1" id="KW-0812">Transmembrane</keyword>
<dbReference type="EMBL" id="BNBD01000002">
    <property type="protein sequence ID" value="GHF36224.1"/>
    <property type="molecule type" value="Genomic_DNA"/>
</dbReference>
<feature type="transmembrane region" description="Helical" evidence="1">
    <location>
        <begin position="25"/>
        <end position="45"/>
    </location>
</feature>
<organism evidence="2 3">
    <name type="scientific">Streptomyces mashuensis</name>
    <dbReference type="NCBI Taxonomy" id="33904"/>
    <lineage>
        <taxon>Bacteria</taxon>
        <taxon>Bacillati</taxon>
        <taxon>Actinomycetota</taxon>
        <taxon>Actinomycetes</taxon>
        <taxon>Kitasatosporales</taxon>
        <taxon>Streptomycetaceae</taxon>
        <taxon>Streptomyces</taxon>
    </lineage>
</organism>
<proteinExistence type="predicted"/>
<name>A0A919EC66_9ACTN</name>
<gene>
    <name evidence="2" type="ORF">GCM10010218_17170</name>
</gene>
<dbReference type="AlphaFoldDB" id="A0A919EC66"/>
<keyword evidence="1" id="KW-0472">Membrane</keyword>
<evidence type="ECO:0000256" key="1">
    <source>
        <dbReference type="SAM" id="Phobius"/>
    </source>
</evidence>
<comment type="caution">
    <text evidence="2">The sequence shown here is derived from an EMBL/GenBank/DDBJ whole genome shotgun (WGS) entry which is preliminary data.</text>
</comment>
<accession>A0A919EC66</accession>
<keyword evidence="1" id="KW-1133">Transmembrane helix</keyword>
<dbReference type="Proteomes" id="UP000638313">
    <property type="component" value="Unassembled WGS sequence"/>
</dbReference>
<sequence length="92" mass="9452">MAGTTGTATETGAARTVPMSAVVRGLLIAGGLLAIVLGAVVLFYAHDRLVDVTGVPKIVGWAGYRGAEVACLYGGTWCCVKGWNGRWDRAAG</sequence>